<dbReference type="InterPro" id="IPR025518">
    <property type="entry name" value="DUF4406"/>
</dbReference>
<name>A0A174NXK6_ANAHA</name>
<proteinExistence type="predicted"/>
<dbReference type="Pfam" id="PF14359">
    <property type="entry name" value="DUF4406"/>
    <property type="match status" value="1"/>
</dbReference>
<evidence type="ECO:0008006" key="3">
    <source>
        <dbReference type="Google" id="ProtNLM"/>
    </source>
</evidence>
<dbReference type="SUPFAM" id="SSF52309">
    <property type="entry name" value="N-(deoxy)ribosyltransferase-like"/>
    <property type="match status" value="1"/>
</dbReference>
<gene>
    <name evidence="1" type="ORF">ERS852520_01505</name>
</gene>
<accession>A0A174NXK6</accession>
<dbReference type="AlphaFoldDB" id="A0A174NXK6"/>
<evidence type="ECO:0000313" key="1">
    <source>
        <dbReference type="EMBL" id="CUP50619.1"/>
    </source>
</evidence>
<reference evidence="1 2" key="1">
    <citation type="submission" date="2015-09" db="EMBL/GenBank/DDBJ databases">
        <authorList>
            <consortium name="Pathogen Informatics"/>
        </authorList>
    </citation>
    <scope>NUCLEOTIDE SEQUENCE [LARGE SCALE GENOMIC DNA]</scope>
    <source>
        <strain evidence="1 2">2789STDY5834908</strain>
    </source>
</reference>
<organism evidence="1 2">
    <name type="scientific">Anaerostipes hadrus</name>
    <dbReference type="NCBI Taxonomy" id="649756"/>
    <lineage>
        <taxon>Bacteria</taxon>
        <taxon>Bacillati</taxon>
        <taxon>Bacillota</taxon>
        <taxon>Clostridia</taxon>
        <taxon>Lachnospirales</taxon>
        <taxon>Lachnospiraceae</taxon>
        <taxon>Anaerostipes</taxon>
    </lineage>
</organism>
<evidence type="ECO:0000313" key="2">
    <source>
        <dbReference type="Proteomes" id="UP000095564"/>
    </source>
</evidence>
<dbReference type="EMBL" id="CZAU01000013">
    <property type="protein sequence ID" value="CUP50619.1"/>
    <property type="molecule type" value="Genomic_DNA"/>
</dbReference>
<dbReference type="RefSeq" id="WP_055159995.1">
    <property type="nucleotide sequence ID" value="NZ_CZAU01000013.1"/>
</dbReference>
<dbReference type="Proteomes" id="UP000095564">
    <property type="component" value="Unassembled WGS sequence"/>
</dbReference>
<sequence length="336" mass="39974">MSKREFTKYPYHVDPYKKHRITDEELDFLQELQKEMNTQHTWAQADPRIWVIQEPIRKYLDNIETDLRNDPDTVEILNQIADGAELYIDDVHMTTPQQLYHTIQSIIKNDDLEEKYQVELIHDYRVLIHGRNTLGENGEIVWDASLDKIEKNGMLSIVEWVMEYTIHHAELRYFVKELYLHPGIFFLTYRDGVKYLEKYESKYDKDVRLYAMSPKDLFTDCSPEIKKLFDILHTVDFSKRNRKIYISGKISGTDDYLERFAVAEKELSEQGYEVVNPAYEGTKLKDASYEDYMELSFQLLKNCDIIYMLKDWKTSPGANQEYGYALAKDMEIRFEK</sequence>
<dbReference type="Gene3D" id="3.40.50.450">
    <property type="match status" value="1"/>
</dbReference>
<protein>
    <recommendedName>
        <fullName evidence="3">DUF4406 domain-containing protein</fullName>
    </recommendedName>
</protein>